<evidence type="ECO:0000256" key="2">
    <source>
        <dbReference type="ARBA" id="ARBA00022748"/>
    </source>
</evidence>
<dbReference type="GO" id="GO:0030313">
    <property type="term" value="C:cell envelope"/>
    <property type="evidence" value="ECO:0007669"/>
    <property type="project" value="UniProtKB-SubCell"/>
</dbReference>
<accession>A0A418QLN7</accession>
<dbReference type="SUPFAM" id="SSF52833">
    <property type="entry name" value="Thioredoxin-like"/>
    <property type="match status" value="1"/>
</dbReference>
<evidence type="ECO:0000313" key="8">
    <source>
        <dbReference type="Proteomes" id="UP000284250"/>
    </source>
</evidence>
<dbReference type="Pfam" id="PF14289">
    <property type="entry name" value="DUF4369"/>
    <property type="match status" value="1"/>
</dbReference>
<dbReference type="OrthoDB" id="6399635at2"/>
<dbReference type="PANTHER" id="PTHR42852:SF6">
    <property type="entry name" value="THIOL:DISULFIDE INTERCHANGE PROTEIN DSBE"/>
    <property type="match status" value="1"/>
</dbReference>
<dbReference type="CDD" id="cd02966">
    <property type="entry name" value="TlpA_like_family"/>
    <property type="match status" value="1"/>
</dbReference>
<dbReference type="Pfam" id="PF00578">
    <property type="entry name" value="AhpC-TSA"/>
    <property type="match status" value="1"/>
</dbReference>
<dbReference type="InterPro" id="IPR025380">
    <property type="entry name" value="DUF4369"/>
</dbReference>
<keyword evidence="5" id="KW-0732">Signal</keyword>
<evidence type="ECO:0000256" key="1">
    <source>
        <dbReference type="ARBA" id="ARBA00004196"/>
    </source>
</evidence>
<dbReference type="Gene3D" id="3.40.30.10">
    <property type="entry name" value="Glutaredoxin"/>
    <property type="match status" value="1"/>
</dbReference>
<dbReference type="InterPro" id="IPR013766">
    <property type="entry name" value="Thioredoxin_domain"/>
</dbReference>
<dbReference type="GO" id="GO:0017004">
    <property type="term" value="P:cytochrome complex assembly"/>
    <property type="evidence" value="ECO:0007669"/>
    <property type="project" value="UniProtKB-KW"/>
</dbReference>
<feature type="chain" id="PRO_5019250363" evidence="5">
    <location>
        <begin position="22"/>
        <end position="388"/>
    </location>
</feature>
<evidence type="ECO:0000313" key="7">
    <source>
        <dbReference type="EMBL" id="RIY06042.1"/>
    </source>
</evidence>
<keyword evidence="2" id="KW-0201">Cytochrome c-type biogenesis</keyword>
<keyword evidence="8" id="KW-1185">Reference proteome</keyword>
<evidence type="ECO:0000256" key="4">
    <source>
        <dbReference type="ARBA" id="ARBA00023284"/>
    </source>
</evidence>
<protein>
    <submittedName>
        <fullName evidence="7">AhpC/TSA family protein</fullName>
    </submittedName>
</protein>
<reference evidence="7 8" key="1">
    <citation type="submission" date="2019-01" db="EMBL/GenBank/DDBJ databases">
        <title>Hymenobacter humicola sp. nov., isolated from soils in Antarctica.</title>
        <authorList>
            <person name="Sedlacek I."/>
            <person name="Holochova P."/>
            <person name="Kralova S."/>
            <person name="Pantucek R."/>
            <person name="Stankova E."/>
            <person name="Vrbovska V."/>
            <person name="Kristofova L."/>
            <person name="Svec P."/>
            <person name="Busse H.-J."/>
        </authorList>
    </citation>
    <scope>NUCLEOTIDE SEQUENCE [LARGE SCALE GENOMIC DNA]</scope>
    <source>
        <strain evidence="7 8">CCM 8852</strain>
    </source>
</reference>
<dbReference type="PROSITE" id="PS00194">
    <property type="entry name" value="THIOREDOXIN_1"/>
    <property type="match status" value="1"/>
</dbReference>
<dbReference type="AlphaFoldDB" id="A0A418QLN7"/>
<dbReference type="RefSeq" id="WP_119657506.1">
    <property type="nucleotide sequence ID" value="NZ_JBHUOI010000029.1"/>
</dbReference>
<evidence type="ECO:0000256" key="3">
    <source>
        <dbReference type="ARBA" id="ARBA00023157"/>
    </source>
</evidence>
<keyword evidence="3" id="KW-1015">Disulfide bond</keyword>
<dbReference type="InterPro" id="IPR000866">
    <property type="entry name" value="AhpC/TSA"/>
</dbReference>
<dbReference type="InterPro" id="IPR036249">
    <property type="entry name" value="Thioredoxin-like_sf"/>
</dbReference>
<proteinExistence type="predicted"/>
<dbReference type="EMBL" id="QYCN01000045">
    <property type="protein sequence ID" value="RIY06042.1"/>
    <property type="molecule type" value="Genomic_DNA"/>
</dbReference>
<dbReference type="InterPro" id="IPR017937">
    <property type="entry name" value="Thioredoxin_CS"/>
</dbReference>
<name>A0A418QLN7_9BACT</name>
<feature type="domain" description="Thioredoxin" evidence="6">
    <location>
        <begin position="248"/>
        <end position="388"/>
    </location>
</feature>
<keyword evidence="4" id="KW-0676">Redox-active center</keyword>
<dbReference type="InterPro" id="IPR050553">
    <property type="entry name" value="Thioredoxin_ResA/DsbE_sf"/>
</dbReference>
<dbReference type="PROSITE" id="PS51352">
    <property type="entry name" value="THIOREDOXIN_2"/>
    <property type="match status" value="1"/>
</dbReference>
<organism evidence="7 8">
    <name type="scientific">Hymenobacter rubripertinctus</name>
    <dbReference type="NCBI Taxonomy" id="2029981"/>
    <lineage>
        <taxon>Bacteria</taxon>
        <taxon>Pseudomonadati</taxon>
        <taxon>Bacteroidota</taxon>
        <taxon>Cytophagia</taxon>
        <taxon>Cytophagales</taxon>
        <taxon>Hymenobacteraceae</taxon>
        <taxon>Hymenobacter</taxon>
    </lineage>
</organism>
<evidence type="ECO:0000259" key="6">
    <source>
        <dbReference type="PROSITE" id="PS51352"/>
    </source>
</evidence>
<evidence type="ECO:0000256" key="5">
    <source>
        <dbReference type="SAM" id="SignalP"/>
    </source>
</evidence>
<comment type="subcellular location">
    <subcellularLocation>
        <location evidence="1">Cell envelope</location>
    </subcellularLocation>
</comment>
<feature type="signal peptide" evidence="5">
    <location>
        <begin position="1"/>
        <end position="21"/>
    </location>
</feature>
<gene>
    <name evidence="7" type="ORF">D0T11_19570</name>
</gene>
<comment type="caution">
    <text evidence="7">The sequence shown here is derived from an EMBL/GenBank/DDBJ whole genome shotgun (WGS) entry which is preliminary data.</text>
</comment>
<sequence length="388" mass="42036">MTHMKSLLYFGALLGMTNACNKNTPPTTTGNTPDAAGYQLSGQLRNAPAGTKIYLAELGETQFVSRDTATVDEKGQFKFSGTVPEAGLYQVRTTDQNQALVVLSNGSRVELTGDAQQLPATYTVKGSPDSELLRTINQQLSASQQQLQQLMPRLEQRYAAAAQAGRTDSMQAIQQQAQALQSQGQQQVLRLIRQNPGSIVSGFVVANVLNPDENFALADSVATQLKASQPNSRYTKSLVTRLAGLRTTALGSTAPEISLATPAGQPLALTSLRGKYVLIDFWASWCGPCRQENPNVVRAYNKYKNKGQGFEIYGVSFDQDRGKWLKAIEADQLTWKHVSDLKGWESAAGQTYGIKSIPASILLDPQGRIVGKNLRGAELEAKLASVLK</sequence>
<dbReference type="PANTHER" id="PTHR42852">
    <property type="entry name" value="THIOL:DISULFIDE INTERCHANGE PROTEIN DSBE"/>
    <property type="match status" value="1"/>
</dbReference>
<dbReference type="Proteomes" id="UP000284250">
    <property type="component" value="Unassembled WGS sequence"/>
</dbReference>